<organism evidence="1">
    <name type="scientific">marine sediment metagenome</name>
    <dbReference type="NCBI Taxonomy" id="412755"/>
    <lineage>
        <taxon>unclassified sequences</taxon>
        <taxon>metagenomes</taxon>
        <taxon>ecological metagenomes</taxon>
    </lineage>
</organism>
<evidence type="ECO:0000313" key="1">
    <source>
        <dbReference type="EMBL" id="GAG94960.1"/>
    </source>
</evidence>
<reference evidence="1" key="1">
    <citation type="journal article" date="2014" name="Front. Microbiol.">
        <title>High frequency of phylogenetically diverse reductive dehalogenase-homologous genes in deep subseafloor sedimentary metagenomes.</title>
        <authorList>
            <person name="Kawai M."/>
            <person name="Futagami T."/>
            <person name="Toyoda A."/>
            <person name="Takaki Y."/>
            <person name="Nishi S."/>
            <person name="Hori S."/>
            <person name="Arai W."/>
            <person name="Tsubouchi T."/>
            <person name="Morono Y."/>
            <person name="Uchiyama I."/>
            <person name="Ito T."/>
            <person name="Fujiyama A."/>
            <person name="Inagaki F."/>
            <person name="Takami H."/>
        </authorList>
    </citation>
    <scope>NUCLEOTIDE SEQUENCE</scope>
    <source>
        <strain evidence="1">Expedition CK06-06</strain>
    </source>
</reference>
<dbReference type="EMBL" id="BART01027594">
    <property type="protein sequence ID" value="GAG94960.1"/>
    <property type="molecule type" value="Genomic_DNA"/>
</dbReference>
<comment type="caution">
    <text evidence="1">The sequence shown here is derived from an EMBL/GenBank/DDBJ whole genome shotgun (WGS) entry which is preliminary data.</text>
</comment>
<proteinExistence type="predicted"/>
<dbReference type="AlphaFoldDB" id="X1BIX1"/>
<name>X1BIX1_9ZZZZ</name>
<sequence length="47" mass="5134">MKVSAVKTNIVNPHDSILKLISDSIEKIPEKSILGVTSKIISICQEI</sequence>
<accession>X1BIX1</accession>
<dbReference type="SUPFAM" id="SSF144010">
    <property type="entry name" value="CofE-like"/>
    <property type="match status" value="1"/>
</dbReference>
<gene>
    <name evidence="1" type="ORF">S01H4_48884</name>
</gene>
<protein>
    <submittedName>
        <fullName evidence="1">Uncharacterized protein</fullName>
    </submittedName>
</protein>
<feature type="non-terminal residue" evidence="1">
    <location>
        <position position="47"/>
    </location>
</feature>
<dbReference type="Gene3D" id="3.30.1330.100">
    <property type="entry name" value="CofE-like"/>
    <property type="match status" value="1"/>
</dbReference>